<keyword evidence="3" id="KW-1015">Disulfide bond</keyword>
<evidence type="ECO:0000256" key="3">
    <source>
        <dbReference type="ARBA" id="ARBA00023157"/>
    </source>
</evidence>
<keyword evidence="4" id="KW-0676">Redox-active center</keyword>
<dbReference type="PROSITE" id="PS51257">
    <property type="entry name" value="PROKAR_LIPOPROTEIN"/>
    <property type="match status" value="1"/>
</dbReference>
<dbReference type="InterPro" id="IPR036249">
    <property type="entry name" value="Thioredoxin-like_sf"/>
</dbReference>
<dbReference type="InterPro" id="IPR050553">
    <property type="entry name" value="Thioredoxin_ResA/DsbE_sf"/>
</dbReference>
<dbReference type="InterPro" id="IPR013766">
    <property type="entry name" value="Thioredoxin_domain"/>
</dbReference>
<reference evidence="6" key="1">
    <citation type="submission" date="2020-05" db="EMBL/GenBank/DDBJ databases">
        <authorList>
            <person name="Chiriac C."/>
            <person name="Salcher M."/>
            <person name="Ghai R."/>
            <person name="Kavagutti S V."/>
        </authorList>
    </citation>
    <scope>NUCLEOTIDE SEQUENCE</scope>
</reference>
<dbReference type="GO" id="GO:0017004">
    <property type="term" value="P:cytochrome complex assembly"/>
    <property type="evidence" value="ECO:0007669"/>
    <property type="project" value="UniProtKB-KW"/>
</dbReference>
<organism evidence="6">
    <name type="scientific">freshwater metagenome</name>
    <dbReference type="NCBI Taxonomy" id="449393"/>
    <lineage>
        <taxon>unclassified sequences</taxon>
        <taxon>metagenomes</taxon>
        <taxon>ecological metagenomes</taxon>
    </lineage>
</organism>
<dbReference type="Pfam" id="PF08534">
    <property type="entry name" value="Redoxin"/>
    <property type="match status" value="1"/>
</dbReference>
<dbReference type="PROSITE" id="PS51352">
    <property type="entry name" value="THIOREDOXIN_2"/>
    <property type="match status" value="1"/>
</dbReference>
<dbReference type="PANTHER" id="PTHR42852:SF6">
    <property type="entry name" value="THIOL:DISULFIDE INTERCHANGE PROTEIN DSBE"/>
    <property type="match status" value="1"/>
</dbReference>
<keyword evidence="2" id="KW-0201">Cytochrome c-type biogenesis</keyword>
<evidence type="ECO:0000259" key="5">
    <source>
        <dbReference type="PROSITE" id="PS51352"/>
    </source>
</evidence>
<comment type="subcellular location">
    <subcellularLocation>
        <location evidence="1">Cell envelope</location>
    </subcellularLocation>
</comment>
<dbReference type="EMBL" id="CAFBLS010000238">
    <property type="protein sequence ID" value="CAB4884471.1"/>
    <property type="molecule type" value="Genomic_DNA"/>
</dbReference>
<sequence length="182" mass="18666">MKRRCVAAGVAGLLACLVVLPGCGRAPVAGPVGVTRIAVEDREPMPDISGELLSGGSGAVADAAGRVVVVNNWASWCAPCRDEIPVLAAAYASRDPKQVEFIGINVMDEAAAARDFADQTGIKYDSIVDASGSMLATIPGVPAKALPSTVVVDRQGRIAARIIGPVHGDELASILHEVGQES</sequence>
<evidence type="ECO:0000256" key="4">
    <source>
        <dbReference type="ARBA" id="ARBA00023284"/>
    </source>
</evidence>
<evidence type="ECO:0000256" key="2">
    <source>
        <dbReference type="ARBA" id="ARBA00022748"/>
    </source>
</evidence>
<dbReference type="AlphaFoldDB" id="A0A6J7EQG0"/>
<evidence type="ECO:0000313" key="6">
    <source>
        <dbReference type="EMBL" id="CAB4884471.1"/>
    </source>
</evidence>
<dbReference type="SUPFAM" id="SSF52833">
    <property type="entry name" value="Thioredoxin-like"/>
    <property type="match status" value="1"/>
</dbReference>
<evidence type="ECO:0000256" key="1">
    <source>
        <dbReference type="ARBA" id="ARBA00004196"/>
    </source>
</evidence>
<feature type="domain" description="Thioredoxin" evidence="5">
    <location>
        <begin position="39"/>
        <end position="180"/>
    </location>
</feature>
<proteinExistence type="predicted"/>
<accession>A0A6J7EQG0</accession>
<dbReference type="CDD" id="cd02966">
    <property type="entry name" value="TlpA_like_family"/>
    <property type="match status" value="1"/>
</dbReference>
<dbReference type="PANTHER" id="PTHR42852">
    <property type="entry name" value="THIOL:DISULFIDE INTERCHANGE PROTEIN DSBE"/>
    <property type="match status" value="1"/>
</dbReference>
<gene>
    <name evidence="6" type="ORF">UFOPK3402_01628</name>
</gene>
<protein>
    <submittedName>
        <fullName evidence="6">Unannotated protein</fullName>
    </submittedName>
</protein>
<name>A0A6J7EQG0_9ZZZZ</name>
<dbReference type="Gene3D" id="3.40.30.10">
    <property type="entry name" value="Glutaredoxin"/>
    <property type="match status" value="1"/>
</dbReference>
<dbReference type="InterPro" id="IPR013740">
    <property type="entry name" value="Redoxin"/>
</dbReference>
<dbReference type="GO" id="GO:0016491">
    <property type="term" value="F:oxidoreductase activity"/>
    <property type="evidence" value="ECO:0007669"/>
    <property type="project" value="InterPro"/>
</dbReference>
<dbReference type="GO" id="GO:0030313">
    <property type="term" value="C:cell envelope"/>
    <property type="evidence" value="ECO:0007669"/>
    <property type="project" value="UniProtKB-SubCell"/>
</dbReference>